<proteinExistence type="predicted"/>
<dbReference type="InterPro" id="IPR013321">
    <property type="entry name" value="Arc_rbn_hlx_hlx"/>
</dbReference>
<name>A0A9X3A0I2_9BACT</name>
<protein>
    <recommendedName>
        <fullName evidence="4">Ribbon-helix-helix protein CopG domain-containing protein</fullName>
    </recommendedName>
</protein>
<dbReference type="Proteomes" id="UP001155040">
    <property type="component" value="Unassembled WGS sequence"/>
</dbReference>
<dbReference type="EMBL" id="JANUBF010000052">
    <property type="protein sequence ID" value="MCS4038276.1"/>
    <property type="molecule type" value="Genomic_DNA"/>
</dbReference>
<evidence type="ECO:0000313" key="3">
    <source>
        <dbReference type="Proteomes" id="UP001155040"/>
    </source>
</evidence>
<evidence type="ECO:0008006" key="4">
    <source>
        <dbReference type="Google" id="ProtNLM"/>
    </source>
</evidence>
<organism evidence="2 3">
    <name type="scientific">Salinibacter ruber</name>
    <dbReference type="NCBI Taxonomy" id="146919"/>
    <lineage>
        <taxon>Bacteria</taxon>
        <taxon>Pseudomonadati</taxon>
        <taxon>Rhodothermota</taxon>
        <taxon>Rhodothermia</taxon>
        <taxon>Rhodothermales</taxon>
        <taxon>Salinibacteraceae</taxon>
        <taxon>Salinibacter</taxon>
    </lineage>
</organism>
<gene>
    <name evidence="2" type="ORF">GGQ01_003368</name>
</gene>
<feature type="compositionally biased region" description="Basic and acidic residues" evidence="1">
    <location>
        <begin position="22"/>
        <end position="43"/>
    </location>
</feature>
<dbReference type="InterPro" id="IPR010985">
    <property type="entry name" value="Ribbon_hlx_hlx"/>
</dbReference>
<sequence>MSKSNAFGGANEKEGSNAGDQAARDMADTTGGEEVKMTVRLPEGMREKFKRRCKKEGVNMSVAVRRFVRRALNNEIDLL</sequence>
<dbReference type="RefSeq" id="WP_259091434.1">
    <property type="nucleotide sequence ID" value="NZ_JANTZY010000045.1"/>
</dbReference>
<reference evidence="2" key="1">
    <citation type="submission" date="2022-08" db="EMBL/GenBank/DDBJ databases">
        <title>Genomic Encyclopedia of Type Strains, Phase V (KMG-V): Genome sequencing to study the core and pangenomes of soil and plant-associated prokaryotes.</title>
        <authorList>
            <person name="Whitman W."/>
        </authorList>
    </citation>
    <scope>NUCLEOTIDE SEQUENCE</scope>
    <source>
        <strain evidence="2">SP3012</strain>
    </source>
</reference>
<dbReference type="AlphaFoldDB" id="A0A9X3A0I2"/>
<dbReference type="SUPFAM" id="SSF47598">
    <property type="entry name" value="Ribbon-helix-helix"/>
    <property type="match status" value="1"/>
</dbReference>
<evidence type="ECO:0000256" key="1">
    <source>
        <dbReference type="SAM" id="MobiDB-lite"/>
    </source>
</evidence>
<evidence type="ECO:0000313" key="2">
    <source>
        <dbReference type="EMBL" id="MCS4038276.1"/>
    </source>
</evidence>
<dbReference type="Gene3D" id="1.10.1220.10">
    <property type="entry name" value="Met repressor-like"/>
    <property type="match status" value="1"/>
</dbReference>
<dbReference type="GO" id="GO:0006355">
    <property type="term" value="P:regulation of DNA-templated transcription"/>
    <property type="evidence" value="ECO:0007669"/>
    <property type="project" value="InterPro"/>
</dbReference>
<accession>A0A9X3A0I2</accession>
<feature type="region of interest" description="Disordered" evidence="1">
    <location>
        <begin position="1"/>
        <end position="43"/>
    </location>
</feature>
<comment type="caution">
    <text evidence="2">The sequence shown here is derived from an EMBL/GenBank/DDBJ whole genome shotgun (WGS) entry which is preliminary data.</text>
</comment>